<dbReference type="AlphaFoldDB" id="A0A8J2LG04"/>
<reference evidence="1" key="1">
    <citation type="submission" date="2021-06" db="EMBL/GenBank/DDBJ databases">
        <authorList>
            <person name="Hodson N. C."/>
            <person name="Mongue J. A."/>
            <person name="Jaron S. K."/>
        </authorList>
    </citation>
    <scope>NUCLEOTIDE SEQUENCE</scope>
</reference>
<gene>
    <name evidence="1" type="ORF">AFUS01_LOCUS41382</name>
</gene>
<comment type="caution">
    <text evidence="1">The sequence shown here is derived from an EMBL/GenBank/DDBJ whole genome shotgun (WGS) entry which is preliminary data.</text>
</comment>
<proteinExistence type="predicted"/>
<name>A0A8J2LG04_9HEXA</name>
<accession>A0A8J2LG04</accession>
<feature type="non-terminal residue" evidence="1">
    <location>
        <position position="1"/>
    </location>
</feature>
<dbReference type="Proteomes" id="UP000708208">
    <property type="component" value="Unassembled WGS sequence"/>
</dbReference>
<sequence length="116" mass="13275">IFCTQDGPAAWANPHQYTEDQHNDCFENVTSILKPYFGLDLDSRKRMLDLSFFLCWLSSVAGIKLEDLYTPNLDFTKYFNLLAPRFLSNASRGRVITTFVQTMAKIGLKMDPANPF</sequence>
<keyword evidence="2" id="KW-1185">Reference proteome</keyword>
<protein>
    <submittedName>
        <fullName evidence="1">Uncharacterized protein</fullName>
    </submittedName>
</protein>
<evidence type="ECO:0000313" key="2">
    <source>
        <dbReference type="Proteomes" id="UP000708208"/>
    </source>
</evidence>
<organism evidence="1 2">
    <name type="scientific">Allacma fusca</name>
    <dbReference type="NCBI Taxonomy" id="39272"/>
    <lineage>
        <taxon>Eukaryota</taxon>
        <taxon>Metazoa</taxon>
        <taxon>Ecdysozoa</taxon>
        <taxon>Arthropoda</taxon>
        <taxon>Hexapoda</taxon>
        <taxon>Collembola</taxon>
        <taxon>Symphypleona</taxon>
        <taxon>Sminthuridae</taxon>
        <taxon>Allacma</taxon>
    </lineage>
</organism>
<dbReference type="EMBL" id="CAJVCH010561343">
    <property type="protein sequence ID" value="CAG7831649.1"/>
    <property type="molecule type" value="Genomic_DNA"/>
</dbReference>
<evidence type="ECO:0000313" key="1">
    <source>
        <dbReference type="EMBL" id="CAG7831649.1"/>
    </source>
</evidence>
<feature type="non-terminal residue" evidence="1">
    <location>
        <position position="116"/>
    </location>
</feature>